<organism evidence="1 2">
    <name type="scientific">Rhodoblastus acidophilus</name>
    <name type="common">Rhodopseudomonas acidophila</name>
    <dbReference type="NCBI Taxonomy" id="1074"/>
    <lineage>
        <taxon>Bacteria</taxon>
        <taxon>Pseudomonadati</taxon>
        <taxon>Pseudomonadota</taxon>
        <taxon>Alphaproteobacteria</taxon>
        <taxon>Hyphomicrobiales</taxon>
        <taxon>Rhodoblastaceae</taxon>
        <taxon>Rhodoblastus</taxon>
    </lineage>
</organism>
<dbReference type="Proteomes" id="UP000198418">
    <property type="component" value="Unassembled WGS sequence"/>
</dbReference>
<evidence type="ECO:0000313" key="1">
    <source>
        <dbReference type="EMBL" id="SNB85571.1"/>
    </source>
</evidence>
<dbReference type="EMBL" id="FYDG01000065">
    <property type="protein sequence ID" value="SNB85571.1"/>
    <property type="molecule type" value="Genomic_DNA"/>
</dbReference>
<dbReference type="AlphaFoldDB" id="A0A212SIB1"/>
<keyword evidence="2" id="KW-1185">Reference proteome</keyword>
<protein>
    <submittedName>
        <fullName evidence="1">Uncharacterized protein</fullName>
    </submittedName>
</protein>
<gene>
    <name evidence="1" type="ORF">SAMN06265338_1651</name>
</gene>
<proteinExistence type="predicted"/>
<name>A0A212SIB1_RHOAC</name>
<accession>A0A212SIB1</accession>
<evidence type="ECO:0000313" key="2">
    <source>
        <dbReference type="Proteomes" id="UP000198418"/>
    </source>
</evidence>
<sequence length="135" mass="14760">MEQKTSARLPYFAMTSILVDKARSWADFLVLREARGPGDFMPAMSRVARRIGVRESYLKTLRYKSPKDVPASIYESLRAAYEAECLRQEQKLEHELRIARALADATGSAFVRAAVAGAAGVAGVDFPPADDAPGV</sequence>
<reference evidence="2" key="1">
    <citation type="submission" date="2017-06" db="EMBL/GenBank/DDBJ databases">
        <authorList>
            <person name="Varghese N."/>
            <person name="Submissions S."/>
        </authorList>
    </citation>
    <scope>NUCLEOTIDE SEQUENCE [LARGE SCALE GENOMIC DNA]</scope>
    <source>
        <strain evidence="2">DSM 137</strain>
    </source>
</reference>